<accession>A0A9D4RBB5</accession>
<dbReference type="Proteomes" id="UP000828390">
    <property type="component" value="Unassembled WGS sequence"/>
</dbReference>
<protein>
    <submittedName>
        <fullName evidence="1">Uncharacterized protein</fullName>
    </submittedName>
</protein>
<gene>
    <name evidence="1" type="ORF">DPMN_024883</name>
</gene>
<organism evidence="1 2">
    <name type="scientific">Dreissena polymorpha</name>
    <name type="common">Zebra mussel</name>
    <name type="synonym">Mytilus polymorpha</name>
    <dbReference type="NCBI Taxonomy" id="45954"/>
    <lineage>
        <taxon>Eukaryota</taxon>
        <taxon>Metazoa</taxon>
        <taxon>Spiralia</taxon>
        <taxon>Lophotrochozoa</taxon>
        <taxon>Mollusca</taxon>
        <taxon>Bivalvia</taxon>
        <taxon>Autobranchia</taxon>
        <taxon>Heteroconchia</taxon>
        <taxon>Euheterodonta</taxon>
        <taxon>Imparidentia</taxon>
        <taxon>Neoheterodontei</taxon>
        <taxon>Myida</taxon>
        <taxon>Dreissenoidea</taxon>
        <taxon>Dreissenidae</taxon>
        <taxon>Dreissena</taxon>
    </lineage>
</organism>
<reference evidence="1" key="1">
    <citation type="journal article" date="2019" name="bioRxiv">
        <title>The Genome of the Zebra Mussel, Dreissena polymorpha: A Resource for Invasive Species Research.</title>
        <authorList>
            <person name="McCartney M.A."/>
            <person name="Auch B."/>
            <person name="Kono T."/>
            <person name="Mallez S."/>
            <person name="Zhang Y."/>
            <person name="Obille A."/>
            <person name="Becker A."/>
            <person name="Abrahante J.E."/>
            <person name="Garbe J."/>
            <person name="Badalamenti J.P."/>
            <person name="Herman A."/>
            <person name="Mangelson H."/>
            <person name="Liachko I."/>
            <person name="Sullivan S."/>
            <person name="Sone E.D."/>
            <person name="Koren S."/>
            <person name="Silverstein K.A.T."/>
            <person name="Beckman K.B."/>
            <person name="Gohl D.M."/>
        </authorList>
    </citation>
    <scope>NUCLEOTIDE SEQUENCE</scope>
    <source>
        <strain evidence="1">Duluth1</strain>
        <tissue evidence="1">Whole animal</tissue>
    </source>
</reference>
<sequence>MRERDSAMVTVRQYDDDSATIRWRQCDNEADAEYEADDDAPGVADEAATGVIDGAIDDVVSCPKVTSSKADREQDEEEKLG</sequence>
<name>A0A9D4RBB5_DREPO</name>
<evidence type="ECO:0000313" key="2">
    <source>
        <dbReference type="Proteomes" id="UP000828390"/>
    </source>
</evidence>
<evidence type="ECO:0000313" key="1">
    <source>
        <dbReference type="EMBL" id="KAH3861929.1"/>
    </source>
</evidence>
<keyword evidence="2" id="KW-1185">Reference proteome</keyword>
<comment type="caution">
    <text evidence="1">The sequence shown here is derived from an EMBL/GenBank/DDBJ whole genome shotgun (WGS) entry which is preliminary data.</text>
</comment>
<dbReference type="EMBL" id="JAIWYP010000002">
    <property type="protein sequence ID" value="KAH3861929.1"/>
    <property type="molecule type" value="Genomic_DNA"/>
</dbReference>
<reference evidence="1" key="2">
    <citation type="submission" date="2020-11" db="EMBL/GenBank/DDBJ databases">
        <authorList>
            <person name="McCartney M.A."/>
            <person name="Auch B."/>
            <person name="Kono T."/>
            <person name="Mallez S."/>
            <person name="Becker A."/>
            <person name="Gohl D.M."/>
            <person name="Silverstein K.A.T."/>
            <person name="Koren S."/>
            <person name="Bechman K.B."/>
            <person name="Herman A."/>
            <person name="Abrahante J.E."/>
            <person name="Garbe J."/>
        </authorList>
    </citation>
    <scope>NUCLEOTIDE SEQUENCE</scope>
    <source>
        <strain evidence="1">Duluth1</strain>
        <tissue evidence="1">Whole animal</tissue>
    </source>
</reference>
<dbReference type="AlphaFoldDB" id="A0A9D4RBB5"/>
<feature type="non-terminal residue" evidence="1">
    <location>
        <position position="1"/>
    </location>
</feature>
<proteinExistence type="predicted"/>